<dbReference type="RefSeq" id="WP_215239321.1">
    <property type="nucleotide sequence ID" value="NZ_CAJRAF010000002.1"/>
</dbReference>
<comment type="caution">
    <text evidence="1">The sequence shown here is derived from an EMBL/GenBank/DDBJ whole genome shotgun (WGS) entry which is preliminary data.</text>
</comment>
<evidence type="ECO:0000313" key="2">
    <source>
        <dbReference type="Proteomes" id="UP000680038"/>
    </source>
</evidence>
<dbReference type="EMBL" id="CAJRAF010000002">
    <property type="protein sequence ID" value="CAG5001792.1"/>
    <property type="molecule type" value="Genomic_DNA"/>
</dbReference>
<evidence type="ECO:0008006" key="3">
    <source>
        <dbReference type="Google" id="ProtNLM"/>
    </source>
</evidence>
<name>A0A916JCN0_9BACT</name>
<keyword evidence="2" id="KW-1185">Reference proteome</keyword>
<organism evidence="1 2">
    <name type="scientific">Dyadobacter helix</name>
    <dbReference type="NCBI Taxonomy" id="2822344"/>
    <lineage>
        <taxon>Bacteria</taxon>
        <taxon>Pseudomonadati</taxon>
        <taxon>Bacteroidota</taxon>
        <taxon>Cytophagia</taxon>
        <taxon>Cytophagales</taxon>
        <taxon>Spirosomataceae</taxon>
        <taxon>Dyadobacter</taxon>
    </lineage>
</organism>
<sequence>MKIICAHCNKEADLPTGKVNYSVKKGWKVFCSRSCSSAARRANRTPEEWKQIKADYDKKRRADLGDVLKMQKAEYFKRTYDPVKAAIQRKKRMPSHVEYCRRPEYRQKKKAYDEVYQAKRLYGEHWESAIILKNLECHIDNREVKQSNNLINKSQKRKRLWTKILNQKLNSLPTT</sequence>
<dbReference type="AlphaFoldDB" id="A0A916JCN0"/>
<dbReference type="Proteomes" id="UP000680038">
    <property type="component" value="Unassembled WGS sequence"/>
</dbReference>
<gene>
    <name evidence="1" type="ORF">DYBT9275_02742</name>
</gene>
<evidence type="ECO:0000313" key="1">
    <source>
        <dbReference type="EMBL" id="CAG5001792.1"/>
    </source>
</evidence>
<proteinExistence type="predicted"/>
<accession>A0A916JCN0</accession>
<reference evidence="1" key="1">
    <citation type="submission" date="2021-04" db="EMBL/GenBank/DDBJ databases">
        <authorList>
            <person name="Rodrigo-Torres L."/>
            <person name="Arahal R. D."/>
            <person name="Lucena T."/>
        </authorList>
    </citation>
    <scope>NUCLEOTIDE SEQUENCE</scope>
    <source>
        <strain evidence="1">CECT 9275</strain>
    </source>
</reference>
<protein>
    <recommendedName>
        <fullName evidence="3">TRASH domain-containing protein</fullName>
    </recommendedName>
</protein>